<dbReference type="SUPFAM" id="SSF50494">
    <property type="entry name" value="Trypsin-like serine proteases"/>
    <property type="match status" value="1"/>
</dbReference>
<organism evidence="1 2">
    <name type="scientific">Pantoea endophytica</name>
    <dbReference type="NCBI Taxonomy" id="92488"/>
    <lineage>
        <taxon>Bacteria</taxon>
        <taxon>Pseudomonadati</taxon>
        <taxon>Pseudomonadota</taxon>
        <taxon>Gammaproteobacteria</taxon>
        <taxon>Enterobacterales</taxon>
        <taxon>Erwiniaceae</taxon>
        <taxon>Pantoea</taxon>
    </lineage>
</organism>
<name>A0ABX4SU91_9GAMM</name>
<reference evidence="2" key="1">
    <citation type="submission" date="2017-12" db="EMBL/GenBank/DDBJ databases">
        <title>The genome sequence of Pantoea sp. 596.</title>
        <authorList>
            <person name="Gao J."/>
            <person name="Mao X."/>
            <person name="Sun J."/>
        </authorList>
    </citation>
    <scope>NUCLEOTIDE SEQUENCE [LARGE SCALE GENOMIC DNA]</scope>
    <source>
        <strain evidence="2">596</strain>
    </source>
</reference>
<keyword evidence="2" id="KW-1185">Reference proteome</keyword>
<protein>
    <recommendedName>
        <fullName evidence="3">Trypsin-like peptidase domain-containing protein</fullName>
    </recommendedName>
</protein>
<evidence type="ECO:0000313" key="1">
    <source>
        <dbReference type="EMBL" id="PLR25846.1"/>
    </source>
</evidence>
<dbReference type="RefSeq" id="WP_101761182.1">
    <property type="nucleotide sequence ID" value="NZ_PJRT01000005.1"/>
</dbReference>
<evidence type="ECO:0008006" key="3">
    <source>
        <dbReference type="Google" id="ProtNLM"/>
    </source>
</evidence>
<dbReference type="EMBL" id="PJRT01000005">
    <property type="protein sequence ID" value="PLR25846.1"/>
    <property type="molecule type" value="Genomic_DNA"/>
</dbReference>
<dbReference type="InterPro" id="IPR009003">
    <property type="entry name" value="Peptidase_S1_PA"/>
</dbReference>
<gene>
    <name evidence="1" type="ORF">PZBJ_03325</name>
</gene>
<comment type="caution">
    <text evidence="1">The sequence shown here is derived from an EMBL/GenBank/DDBJ whole genome shotgun (WGS) entry which is preliminary data.</text>
</comment>
<proteinExistence type="predicted"/>
<evidence type="ECO:0000313" key="2">
    <source>
        <dbReference type="Proteomes" id="UP000234296"/>
    </source>
</evidence>
<accession>A0ABX4SU91</accession>
<dbReference type="Proteomes" id="UP000234296">
    <property type="component" value="Unassembled WGS sequence"/>
</dbReference>
<sequence>MIGTSINIMKDVCAHVYLNGIFSGCAIIFSNNNIIYLVTAFHVVKPIIMHEPINLECIAIQDENGRFFSISSIRSDKSSWEKTDIVMCILNGPIDGLRDLFFLSESPKPHFKLMSRVKSNSIKQPSAIFSLHQNENVNNDFFLFTTDKALMENSSGDVGATALKGISGSGVFLMEHNSLVLVGIISSIPDEAMLGKIKCCCTSALIKLEPNLKKHDDQSGYGINNLLFNIELIRRETMEKTISSWESNPENVIFSNNIDRKINELLPDYKVTAEKIKIVCNLLNGNSLLNEISKVNFLKSAYEQANVIFDGRDLNVFFSDASSAHAEYKKIHNDYMNILADKLIPLGMSRDEILLLSSKDIATWLGNCDLDFIK</sequence>